<dbReference type="CDD" id="cd19531">
    <property type="entry name" value="LCL_NRPS-like"/>
    <property type="match status" value="1"/>
</dbReference>
<dbReference type="GO" id="GO:0047527">
    <property type="term" value="F:2,3-dihydroxybenzoate-serine ligase activity"/>
    <property type="evidence" value="ECO:0007669"/>
    <property type="project" value="TreeGrafter"/>
</dbReference>
<dbReference type="FunFam" id="3.40.50.12780:FF:000012">
    <property type="entry name" value="Non-ribosomal peptide synthetase"/>
    <property type="match status" value="1"/>
</dbReference>
<dbReference type="PROSITE" id="PS00455">
    <property type="entry name" value="AMP_BINDING"/>
    <property type="match status" value="1"/>
</dbReference>
<evidence type="ECO:0000313" key="4">
    <source>
        <dbReference type="Proteomes" id="UP000249354"/>
    </source>
</evidence>
<proteinExistence type="predicted"/>
<evidence type="ECO:0000259" key="2">
    <source>
        <dbReference type="Pfam" id="PF00668"/>
    </source>
</evidence>
<feature type="domain" description="Condensation" evidence="2">
    <location>
        <begin position="2"/>
        <end position="453"/>
    </location>
</feature>
<organism evidence="3 4">
    <name type="scientific">Leptolyngbya foveolarum</name>
    <dbReference type="NCBI Taxonomy" id="47253"/>
    <lineage>
        <taxon>Bacteria</taxon>
        <taxon>Bacillati</taxon>
        <taxon>Cyanobacteriota</taxon>
        <taxon>Cyanophyceae</taxon>
        <taxon>Leptolyngbyales</taxon>
        <taxon>Leptolyngbyaceae</taxon>
        <taxon>Leptolyngbya group</taxon>
        <taxon>Leptolyngbya</taxon>
    </lineage>
</organism>
<dbReference type="FunFam" id="3.30.559.10:FF:000012">
    <property type="entry name" value="Non-ribosomal peptide synthetase"/>
    <property type="match status" value="1"/>
</dbReference>
<dbReference type="AlphaFoldDB" id="A0A2W4U604"/>
<accession>A0A2W4U604</accession>
<dbReference type="InterPro" id="IPR045851">
    <property type="entry name" value="AMP-bd_C_sf"/>
</dbReference>
<dbReference type="Pfam" id="PF00668">
    <property type="entry name" value="Condensation"/>
    <property type="match status" value="1"/>
</dbReference>
<evidence type="ECO:0000259" key="1">
    <source>
        <dbReference type="Pfam" id="PF00501"/>
    </source>
</evidence>
<evidence type="ECO:0000313" key="3">
    <source>
        <dbReference type="EMBL" id="PZO15514.1"/>
    </source>
</evidence>
<dbReference type="GO" id="GO:0031177">
    <property type="term" value="F:phosphopantetheine binding"/>
    <property type="evidence" value="ECO:0007669"/>
    <property type="project" value="TreeGrafter"/>
</dbReference>
<dbReference type="InterPro" id="IPR020459">
    <property type="entry name" value="AMP-binding"/>
</dbReference>
<dbReference type="FunFam" id="3.40.50.980:FF:000001">
    <property type="entry name" value="Non-ribosomal peptide synthetase"/>
    <property type="match status" value="1"/>
</dbReference>
<dbReference type="SUPFAM" id="SSF56801">
    <property type="entry name" value="Acetyl-CoA synthetase-like"/>
    <property type="match status" value="1"/>
</dbReference>
<sequence length="949" mass="106038">MLPVSSAQQRLWFLDQLDPGNPAYNLPVAVRLIGPLNVTALEKSFQGLIQRHEILRSTLTLQNQQPVQVVHDKRASSAFHLTVLDLRGEPRGDTPKDTDTDPRLQAVLSKAIRQPFDLSSDHLLRGTLIQRHDNEHILLLVMHHIIADDWSMGVLVQELATLYPALAANQPITLPDLPIQYADFAVWQQQQLQSGQLQPQLDYWTQQLADLTPLQLPSARARPNPPSRQGAKQTWTLSPQLTTALRHLSQKTDVTLFMLLLGAFKTLLYRYTGCPDVVVGSPIANRNQPEIQTLIGFFVNTLVLRSHLQPDLTFLNLLSQIRETTLEAYEHQDLPFEKLVEALHPDRSLHQPPLFQVWFALHNAPLPDLNMGPLTLEPLSLQPDTVQFDLSLEVMESPETLTVAIEYDLDLFDAPTIGRWFEHWQTLLTGIVAHPEQPLSELPLLPATEQHQVLVEWNKTQRNYAQVGCFHHLFEQQVKKSPRAIALVFEDQQLTYQDLNQQANQLAHYLQTLGVESGTLVGFCLERSPAMLISLLAILKAGGAYVPLDPSYPVERLRFMLQDSQIEVLVTQQHLAVEPPISTPNVIILERDQAIIAQHSPDNLKTEVTPDHLAYVIYTSGSTGQPKGVMIEHRALMNFTLAATEVYEIEASDRILQFASISFDTAAEEIFPALTQGSTLVLRTEAMLHSFSEFLAACQVAEITVLDLPTAFWQQMVIELTAKRASLPMALRLIIIGGEAVSPQAVADWQQIGAGVRLVNSYGPTETTVVAMVHDLSRDLSHDLQVSSTAPVAIGRPLPNVQSYVLDAAQKPVPIGIPGELYIGGKGLARGYLNRPNLSAERFIRNPVIEVLSDLQVAEGDYLYRTGDRVRYRADGNLEFLGRLDDQVKIRGYRVELGEIEAVLQQHPTVQNAVVMLREDSPGQKRLAAYIVLHQALKPADSLEAFVEK</sequence>
<dbReference type="Gene3D" id="3.40.50.980">
    <property type="match status" value="2"/>
</dbReference>
<dbReference type="Gene3D" id="2.30.38.10">
    <property type="entry name" value="Luciferase, Domain 3"/>
    <property type="match status" value="1"/>
</dbReference>
<dbReference type="GO" id="GO:0043041">
    <property type="term" value="P:amino acid activation for nonribosomal peptide biosynthetic process"/>
    <property type="evidence" value="ECO:0007669"/>
    <property type="project" value="TreeGrafter"/>
</dbReference>
<dbReference type="Gene3D" id="3.30.559.30">
    <property type="entry name" value="Nonribosomal peptide synthetase, condensation domain"/>
    <property type="match status" value="1"/>
</dbReference>
<dbReference type="PANTHER" id="PTHR45527:SF1">
    <property type="entry name" value="FATTY ACID SYNTHASE"/>
    <property type="match status" value="1"/>
</dbReference>
<feature type="domain" description="AMP-dependent synthetase/ligase" evidence="1">
    <location>
        <begin position="474"/>
        <end position="833"/>
    </location>
</feature>
<dbReference type="PRINTS" id="PR00154">
    <property type="entry name" value="AMPBINDING"/>
</dbReference>
<dbReference type="InterPro" id="IPR001242">
    <property type="entry name" value="Condensation_dom"/>
</dbReference>
<dbReference type="GO" id="GO:0009239">
    <property type="term" value="P:enterobactin biosynthetic process"/>
    <property type="evidence" value="ECO:0007669"/>
    <property type="project" value="TreeGrafter"/>
</dbReference>
<dbReference type="Pfam" id="PF00501">
    <property type="entry name" value="AMP-binding"/>
    <property type="match status" value="1"/>
</dbReference>
<dbReference type="GO" id="GO:0005829">
    <property type="term" value="C:cytosol"/>
    <property type="evidence" value="ECO:0007669"/>
    <property type="project" value="TreeGrafter"/>
</dbReference>
<reference evidence="3 4" key="2">
    <citation type="submission" date="2018-06" db="EMBL/GenBank/DDBJ databases">
        <title>Metagenomic assembly of (sub)arctic Cyanobacteria and their associated microbiome from non-axenic cultures.</title>
        <authorList>
            <person name="Baurain D."/>
        </authorList>
    </citation>
    <scope>NUCLEOTIDE SEQUENCE [LARGE SCALE GENOMIC DNA]</scope>
    <source>
        <strain evidence="3">ULC129bin1</strain>
    </source>
</reference>
<dbReference type="EMBL" id="QBMC01000092">
    <property type="protein sequence ID" value="PZO15514.1"/>
    <property type="molecule type" value="Genomic_DNA"/>
</dbReference>
<dbReference type="InterPro" id="IPR000873">
    <property type="entry name" value="AMP-dep_synth/lig_dom"/>
</dbReference>
<dbReference type="InterPro" id="IPR023213">
    <property type="entry name" value="CAT-like_dom_sf"/>
</dbReference>
<dbReference type="NCBIfam" id="TIGR01733">
    <property type="entry name" value="AA-adenyl-dom"/>
    <property type="match status" value="1"/>
</dbReference>
<name>A0A2W4U604_9CYAN</name>
<dbReference type="GO" id="GO:0009366">
    <property type="term" value="C:enterobactin synthetase complex"/>
    <property type="evidence" value="ECO:0007669"/>
    <property type="project" value="TreeGrafter"/>
</dbReference>
<comment type="caution">
    <text evidence="3">The sequence shown here is derived from an EMBL/GenBank/DDBJ whole genome shotgun (WGS) entry which is preliminary data.</text>
</comment>
<dbReference type="InterPro" id="IPR010071">
    <property type="entry name" value="AA_adenyl_dom"/>
</dbReference>
<dbReference type="Gene3D" id="3.30.559.10">
    <property type="entry name" value="Chloramphenicol acetyltransferase-like domain"/>
    <property type="match status" value="1"/>
</dbReference>
<feature type="non-terminal residue" evidence="3">
    <location>
        <position position="949"/>
    </location>
</feature>
<protein>
    <submittedName>
        <fullName evidence="3">Non-ribosomal peptide synthetase</fullName>
    </submittedName>
</protein>
<dbReference type="GO" id="GO:0008610">
    <property type="term" value="P:lipid biosynthetic process"/>
    <property type="evidence" value="ECO:0007669"/>
    <property type="project" value="UniProtKB-ARBA"/>
</dbReference>
<dbReference type="Gene3D" id="3.30.300.30">
    <property type="match status" value="1"/>
</dbReference>
<dbReference type="SUPFAM" id="SSF52777">
    <property type="entry name" value="CoA-dependent acyltransferases"/>
    <property type="match status" value="2"/>
</dbReference>
<reference evidence="4" key="1">
    <citation type="submission" date="2018-04" db="EMBL/GenBank/DDBJ databases">
        <authorList>
            <person name="Cornet L."/>
        </authorList>
    </citation>
    <scope>NUCLEOTIDE SEQUENCE [LARGE SCALE GENOMIC DNA]</scope>
</reference>
<dbReference type="Proteomes" id="UP000249354">
    <property type="component" value="Unassembled WGS sequence"/>
</dbReference>
<dbReference type="PANTHER" id="PTHR45527">
    <property type="entry name" value="NONRIBOSOMAL PEPTIDE SYNTHETASE"/>
    <property type="match status" value="1"/>
</dbReference>
<gene>
    <name evidence="3" type="ORF">DCF25_13605</name>
</gene>
<dbReference type="InterPro" id="IPR020845">
    <property type="entry name" value="AMP-binding_CS"/>
</dbReference>